<dbReference type="eggNOG" id="COG0614">
    <property type="taxonomic scope" value="Bacteria"/>
</dbReference>
<name>A0A069D2Z0_9BACE</name>
<dbReference type="PROSITE" id="PS50983">
    <property type="entry name" value="FE_B12_PBP"/>
    <property type="match status" value="1"/>
</dbReference>
<reference evidence="3 4" key="1">
    <citation type="journal article" date="2015" name="Microbes Environ.">
        <title>Distribution and evolution of nitrogen fixation genes in the phylum bacteroidetes.</title>
        <authorList>
            <person name="Inoue J."/>
            <person name="Oshima K."/>
            <person name="Suda W."/>
            <person name="Sakamoto M."/>
            <person name="Iino T."/>
            <person name="Noda S."/>
            <person name="Hongoh Y."/>
            <person name="Hattori M."/>
            <person name="Ohkuma M."/>
        </authorList>
    </citation>
    <scope>NUCLEOTIDE SEQUENCE [LARGE SCALE GENOMIC DNA]</scope>
    <source>
        <strain evidence="3 4">JCM 15093</strain>
    </source>
</reference>
<keyword evidence="4" id="KW-1185">Reference proteome</keyword>
<proteinExistence type="predicted"/>
<dbReference type="InterPro" id="IPR002491">
    <property type="entry name" value="ABC_transptr_periplasmic_BD"/>
</dbReference>
<dbReference type="STRING" id="1121097.GCA_000428125_02044"/>
<evidence type="ECO:0000259" key="2">
    <source>
        <dbReference type="PROSITE" id="PS50983"/>
    </source>
</evidence>
<dbReference type="EMBL" id="BAJS01000008">
    <property type="protein sequence ID" value="GAK36616.1"/>
    <property type="molecule type" value="Genomic_DNA"/>
</dbReference>
<dbReference type="Pfam" id="PF01497">
    <property type="entry name" value="Peripla_BP_2"/>
    <property type="match status" value="1"/>
</dbReference>
<evidence type="ECO:0000313" key="3">
    <source>
        <dbReference type="EMBL" id="GAK36616.1"/>
    </source>
</evidence>
<organism evidence="3 4">
    <name type="scientific">Bacteroides graminisolvens DSM 19988 = JCM 15093</name>
    <dbReference type="NCBI Taxonomy" id="1121097"/>
    <lineage>
        <taxon>Bacteria</taxon>
        <taxon>Pseudomonadati</taxon>
        <taxon>Bacteroidota</taxon>
        <taxon>Bacteroidia</taxon>
        <taxon>Bacteroidales</taxon>
        <taxon>Bacteroidaceae</taxon>
        <taxon>Bacteroides</taxon>
    </lineage>
</organism>
<keyword evidence="1" id="KW-0732">Signal</keyword>
<dbReference type="RefSeq" id="WP_024996478.1">
    <property type="nucleotide sequence ID" value="NZ_ATZI01000007.1"/>
</dbReference>
<dbReference type="OrthoDB" id="9812528at2"/>
<dbReference type="Proteomes" id="UP000027601">
    <property type="component" value="Unassembled WGS sequence"/>
</dbReference>
<protein>
    <submittedName>
        <fullName evidence="3">Iron(III) ABC transporter periplasmic iron-binding protein</fullName>
    </submittedName>
</protein>
<feature type="signal peptide" evidence="1">
    <location>
        <begin position="1"/>
        <end position="23"/>
    </location>
</feature>
<dbReference type="Gene3D" id="3.40.50.1980">
    <property type="entry name" value="Nitrogenase molybdenum iron protein domain"/>
    <property type="match status" value="2"/>
</dbReference>
<dbReference type="GO" id="GO:0071281">
    <property type="term" value="P:cellular response to iron ion"/>
    <property type="evidence" value="ECO:0007669"/>
    <property type="project" value="TreeGrafter"/>
</dbReference>
<evidence type="ECO:0000256" key="1">
    <source>
        <dbReference type="SAM" id="SignalP"/>
    </source>
</evidence>
<accession>A0A069D2Z0</accession>
<dbReference type="InterPro" id="IPR050902">
    <property type="entry name" value="ABC_Transporter_SBP"/>
</dbReference>
<gene>
    <name evidence="3" type="ORF">JCM15093_1792</name>
</gene>
<feature type="chain" id="PRO_5001659859" evidence="1">
    <location>
        <begin position="24"/>
        <end position="378"/>
    </location>
</feature>
<sequence>MKKLLCLLYLPLCLLLLSCGNSKQNRNSEVAEGKPVDLLYAKRFSIVHNTDYTTVTVYNPWQNNEVYDTYYLVKDEKVRVPENGHKIKIPLQSLMINSATHLGFMELLGELDKVKGVFSSAYIYNPTILKGVAEGKIKDLGDAFNLDIENLILLHPQAIMTSAYNADDENSKRMKQTGIAIIYNIEWQEKTLLGRAEWIKFMGAFFDKEQLADSIFHSVETRYNEIKAAASKVQNKPGILSGQDYRGSWSMPTGLSYNAQLFRDAGGSYFYANDTTASGSRSSTIEEALVHFGQADVWVGADASSLEELGSIDKKYQLFKAFKNKQVYNINKRKNKNGGNDYWESGVARPDLLLSDMIRILHPELLPDYETVYMEKLK</sequence>
<dbReference type="PANTHER" id="PTHR30535:SF34">
    <property type="entry name" value="MOLYBDATE-BINDING PROTEIN MOLA"/>
    <property type="match status" value="1"/>
</dbReference>
<dbReference type="AlphaFoldDB" id="A0A069D2Z0"/>
<dbReference type="PROSITE" id="PS51257">
    <property type="entry name" value="PROKAR_LIPOPROTEIN"/>
    <property type="match status" value="1"/>
</dbReference>
<evidence type="ECO:0000313" key="4">
    <source>
        <dbReference type="Proteomes" id="UP000027601"/>
    </source>
</evidence>
<dbReference type="SUPFAM" id="SSF53807">
    <property type="entry name" value="Helical backbone' metal receptor"/>
    <property type="match status" value="1"/>
</dbReference>
<feature type="domain" description="Fe/B12 periplasmic-binding" evidence="2">
    <location>
        <begin position="93"/>
        <end position="365"/>
    </location>
</feature>
<comment type="caution">
    <text evidence="3">The sequence shown here is derived from an EMBL/GenBank/DDBJ whole genome shotgun (WGS) entry which is preliminary data.</text>
</comment>
<dbReference type="PANTHER" id="PTHR30535">
    <property type="entry name" value="VITAMIN B12-BINDING PROTEIN"/>
    <property type="match status" value="1"/>
</dbReference>